<gene>
    <name evidence="2" type="ORF">HMPREF9220_0967</name>
</gene>
<keyword evidence="1" id="KW-0812">Transmembrane</keyword>
<dbReference type="Proteomes" id="UP000004594">
    <property type="component" value="Unassembled WGS sequence"/>
</dbReference>
<feature type="transmembrane region" description="Helical" evidence="1">
    <location>
        <begin position="26"/>
        <end position="46"/>
    </location>
</feature>
<dbReference type="EMBL" id="AENT01000016">
    <property type="protein sequence ID" value="EFR42759.1"/>
    <property type="molecule type" value="Genomic_DNA"/>
</dbReference>
<evidence type="ECO:0000313" key="3">
    <source>
        <dbReference type="Proteomes" id="UP000004594"/>
    </source>
</evidence>
<comment type="caution">
    <text evidence="2">The sequence shown here is derived from an EMBL/GenBank/DDBJ whole genome shotgun (WGS) entry which is preliminary data.</text>
</comment>
<evidence type="ECO:0000256" key="1">
    <source>
        <dbReference type="SAM" id="Phobius"/>
    </source>
</evidence>
<evidence type="ECO:0000313" key="2">
    <source>
        <dbReference type="EMBL" id="EFR42759.1"/>
    </source>
</evidence>
<dbReference type="AlphaFoldDB" id="E4L8P7"/>
<keyword evidence="1" id="KW-0472">Membrane</keyword>
<sequence>MKISIFTKIKSLIYYYINTEKGKFELFHYFQLFIYGSIVVIFIEMII</sequence>
<reference evidence="2 3" key="1">
    <citation type="submission" date="2010-11" db="EMBL/GenBank/DDBJ databases">
        <authorList>
            <person name="Durkin A.S."/>
            <person name="Madupu R."/>
            <person name="Torralba M."/>
            <person name="Gillis M."/>
            <person name="Methe B."/>
            <person name="Sutton G."/>
            <person name="Nelson K.E."/>
        </authorList>
    </citation>
    <scope>NUCLEOTIDE SEQUENCE [LARGE SCALE GENOMIC DNA]</scope>
    <source>
        <strain evidence="2 3">UPII 345-E</strain>
    </source>
</reference>
<keyword evidence="1" id="KW-1133">Transmembrane helix</keyword>
<proteinExistence type="predicted"/>
<organism evidence="2 3">
    <name type="scientific">Dialister micraerophilus UPII 345-E</name>
    <dbReference type="NCBI Taxonomy" id="910314"/>
    <lineage>
        <taxon>Bacteria</taxon>
        <taxon>Bacillati</taxon>
        <taxon>Bacillota</taxon>
        <taxon>Negativicutes</taxon>
        <taxon>Veillonellales</taxon>
        <taxon>Veillonellaceae</taxon>
        <taxon>Dialister</taxon>
    </lineage>
</organism>
<accession>E4L8P7</accession>
<protein>
    <submittedName>
        <fullName evidence="2">Uncharacterized protein</fullName>
    </submittedName>
</protein>
<name>E4L8P7_9FIRM</name>